<protein>
    <submittedName>
        <fullName evidence="5">Tyrosine-type recombinase/integrase</fullName>
    </submittedName>
</protein>
<organism evidence="5 6">
    <name type="scientific">Oenococcus oeni</name>
    <name type="common">Leuconostoc oenos</name>
    <dbReference type="NCBI Taxonomy" id="1247"/>
    <lineage>
        <taxon>Bacteria</taxon>
        <taxon>Bacillati</taxon>
        <taxon>Bacillota</taxon>
        <taxon>Bacilli</taxon>
        <taxon>Lactobacillales</taxon>
        <taxon>Lactobacillaceae</taxon>
        <taxon>Oenococcus</taxon>
    </lineage>
</organism>
<gene>
    <name evidence="5" type="ORF">GA838_09265</name>
</gene>
<keyword evidence="2" id="KW-0238">DNA-binding</keyword>
<dbReference type="InterPro" id="IPR050090">
    <property type="entry name" value="Tyrosine_recombinase_XerCD"/>
</dbReference>
<proteinExistence type="inferred from homology"/>
<dbReference type="Gene3D" id="1.10.150.130">
    <property type="match status" value="1"/>
</dbReference>
<evidence type="ECO:0000256" key="1">
    <source>
        <dbReference type="ARBA" id="ARBA00008857"/>
    </source>
</evidence>
<evidence type="ECO:0000256" key="2">
    <source>
        <dbReference type="ARBA" id="ARBA00023125"/>
    </source>
</evidence>
<dbReference type="Pfam" id="PF00589">
    <property type="entry name" value="Phage_integrase"/>
    <property type="match status" value="1"/>
</dbReference>
<keyword evidence="3" id="KW-0233">DNA recombination</keyword>
<name>A0AAJ2U9Q2_OENOE</name>
<dbReference type="InterPro" id="IPR010998">
    <property type="entry name" value="Integrase_recombinase_N"/>
</dbReference>
<reference evidence="5" key="1">
    <citation type="submission" date="2019-10" db="EMBL/GenBank/DDBJ databases">
        <title>Malate fermentation in French cider.</title>
        <authorList>
            <person name="Cousin F.J."/>
            <person name="Medina Fernandez S."/>
            <person name="Misery B."/>
            <person name="Laplace J.-M."/>
            <person name="Cretenet M."/>
        </authorList>
    </citation>
    <scope>NUCLEOTIDE SEQUENCE</scope>
    <source>
        <strain evidence="5">UCMA15129</strain>
    </source>
</reference>
<dbReference type="InterPro" id="IPR013762">
    <property type="entry name" value="Integrase-like_cat_sf"/>
</dbReference>
<dbReference type="GO" id="GO:0006310">
    <property type="term" value="P:DNA recombination"/>
    <property type="evidence" value="ECO:0007669"/>
    <property type="project" value="UniProtKB-KW"/>
</dbReference>
<dbReference type="SUPFAM" id="SSF56349">
    <property type="entry name" value="DNA breaking-rejoining enzymes"/>
    <property type="match status" value="1"/>
</dbReference>
<comment type="similarity">
    <text evidence="1">Belongs to the 'phage' integrase family.</text>
</comment>
<dbReference type="PANTHER" id="PTHR30349:SF64">
    <property type="entry name" value="PROPHAGE INTEGRASE INTD-RELATED"/>
    <property type="match status" value="1"/>
</dbReference>
<dbReference type="Gene3D" id="1.10.443.10">
    <property type="entry name" value="Intergrase catalytic core"/>
    <property type="match status" value="1"/>
</dbReference>
<dbReference type="EMBL" id="WERV01000009">
    <property type="protein sequence ID" value="MDV7715908.1"/>
    <property type="molecule type" value="Genomic_DNA"/>
</dbReference>
<dbReference type="InterPro" id="IPR002104">
    <property type="entry name" value="Integrase_catalytic"/>
</dbReference>
<evidence type="ECO:0000313" key="6">
    <source>
        <dbReference type="Proteomes" id="UP001281024"/>
    </source>
</evidence>
<dbReference type="Proteomes" id="UP001281024">
    <property type="component" value="Unassembled WGS sequence"/>
</dbReference>
<dbReference type="PANTHER" id="PTHR30349">
    <property type="entry name" value="PHAGE INTEGRASE-RELATED"/>
    <property type="match status" value="1"/>
</dbReference>
<comment type="caution">
    <text evidence="5">The sequence shown here is derived from an EMBL/GenBank/DDBJ whole genome shotgun (WGS) entry which is preliminary data.</text>
</comment>
<evidence type="ECO:0000313" key="5">
    <source>
        <dbReference type="EMBL" id="MDV7715908.1"/>
    </source>
</evidence>
<dbReference type="GO" id="GO:0003677">
    <property type="term" value="F:DNA binding"/>
    <property type="evidence" value="ECO:0007669"/>
    <property type="project" value="UniProtKB-KW"/>
</dbReference>
<feature type="domain" description="Tyr recombinase" evidence="4">
    <location>
        <begin position="95"/>
        <end position="287"/>
    </location>
</feature>
<dbReference type="PROSITE" id="PS51898">
    <property type="entry name" value="TYR_RECOMBINASE"/>
    <property type="match status" value="1"/>
</dbReference>
<evidence type="ECO:0000256" key="3">
    <source>
        <dbReference type="ARBA" id="ARBA00023172"/>
    </source>
</evidence>
<accession>A0AAJ2U9Q2</accession>
<evidence type="ECO:0000259" key="4">
    <source>
        <dbReference type="PROSITE" id="PS51898"/>
    </source>
</evidence>
<dbReference type="GO" id="GO:0015074">
    <property type="term" value="P:DNA integration"/>
    <property type="evidence" value="ECO:0007669"/>
    <property type="project" value="InterPro"/>
</dbReference>
<dbReference type="CDD" id="cd01189">
    <property type="entry name" value="INT_ICEBs1_C_like"/>
    <property type="match status" value="1"/>
</dbReference>
<dbReference type="InterPro" id="IPR011010">
    <property type="entry name" value="DNA_brk_join_enz"/>
</dbReference>
<dbReference type="AlphaFoldDB" id="A0AAJ2U9Q2"/>
<sequence length="293" mass="33650">MTLYKKGAVRVITYQKYLQTLKHVRMLVPKLKLNELNRKSYQELLNVYAQTHEKQTVLDFHHQLKAAILDALEEGLLTIDPTRKVVIKGTVTHQHKAKFLNQQQLTKLLAQLELGDDISWDYFFLLIAKTGLRFSEALGITPNDFDLTRLSLSINKTWDYKTSSGSFALTKNRASIRKVPVDWQVAMQFAQLIKDQPKDQPIFVKVGQQIYNATANDRLSRYCKRAGIPEISVHGLRHTHASLLLYAGVSIGSVARRLGHSNMNTTQRTYLHVIQELENQDTDKIMRYLTTLM</sequence>